<comment type="caution">
    <text evidence="3">The sequence shown here is derived from an EMBL/GenBank/DDBJ whole genome shotgun (WGS) entry which is preliminary data.</text>
</comment>
<evidence type="ECO:0000256" key="1">
    <source>
        <dbReference type="ARBA" id="ARBA00005502"/>
    </source>
</evidence>
<dbReference type="AlphaFoldDB" id="A0A1F4YEQ7"/>
<evidence type="ECO:0000313" key="3">
    <source>
        <dbReference type="EMBL" id="OGC92459.1"/>
    </source>
</evidence>
<evidence type="ECO:0000259" key="2">
    <source>
        <dbReference type="Pfam" id="PF00478"/>
    </source>
</evidence>
<dbReference type="GO" id="GO:0006183">
    <property type="term" value="P:GTP biosynthetic process"/>
    <property type="evidence" value="ECO:0007669"/>
    <property type="project" value="TreeGrafter"/>
</dbReference>
<dbReference type="Proteomes" id="UP000178176">
    <property type="component" value="Unassembled WGS sequence"/>
</dbReference>
<comment type="similarity">
    <text evidence="1">Belongs to the IMPDH/GMPR family.</text>
</comment>
<accession>A0A1F4YEQ7</accession>
<name>A0A1F4YEQ7_9BACT</name>
<gene>
    <name evidence="3" type="ORF">A2876_04155</name>
</gene>
<dbReference type="EMBL" id="MEXH01000015">
    <property type="protein sequence ID" value="OGC92459.1"/>
    <property type="molecule type" value="Genomic_DNA"/>
</dbReference>
<sequence>MTTKPETNNLESLKADFFKLLDPEHGTSRITKLLAQSEKNGSYLQKWYAFSKKAQDVYPSQGLLQTPHDYLDYQMSQILPQDILIETLRIRRYFLEIFNHPYRLNFLNKVSQSKFIAPPKIICQPIETAINNGLSLAIGDLGATPAGSQNPRISRRERYAQGPFIKLGKQARALFIGSSSPDIWNSSAAIATMAASHCLAAIPRNGLLSDIKRQSDVAKEVFQWLDETQHELLADRNDRKDIAKYWKNNVMGTLEASEEEALKRADSLIKTGVSVFRIYSPEPGTGTIDTVKKLRKYFGHKIEVFTSFIVDVNQAKKAQEAGADGIFVGIGGGGRCTTGVRSGSAIDWPELVHKLRGEIEIPIIVEGGATDHVAVSLLLGASGISVSRAVAGGTIESPGGAMFLSDAKGRLFKPYGGEASARAKFIEKKLLAFNIPSFIEGETGNAYLNFSKHLFPTLTLNLHTLTEDATLAMVFKGVANIHELHAINPSPLRQITTFGDFQRNSH</sequence>
<dbReference type="InterPro" id="IPR001093">
    <property type="entry name" value="IMP_DH_GMPRt"/>
</dbReference>
<dbReference type="SMART" id="SM01240">
    <property type="entry name" value="IMPDH"/>
    <property type="match status" value="1"/>
</dbReference>
<reference evidence="3 4" key="1">
    <citation type="journal article" date="2016" name="Nat. Commun.">
        <title>Thousands of microbial genomes shed light on interconnected biogeochemical processes in an aquifer system.</title>
        <authorList>
            <person name="Anantharaman K."/>
            <person name="Brown C.T."/>
            <person name="Hug L.A."/>
            <person name="Sharon I."/>
            <person name="Castelle C.J."/>
            <person name="Probst A.J."/>
            <person name="Thomas B.C."/>
            <person name="Singh A."/>
            <person name="Wilkins M.J."/>
            <person name="Karaoz U."/>
            <person name="Brodie E.L."/>
            <person name="Williams K.H."/>
            <person name="Hubbard S.S."/>
            <person name="Banfield J.F."/>
        </authorList>
    </citation>
    <scope>NUCLEOTIDE SEQUENCE [LARGE SCALE GENOMIC DNA]</scope>
</reference>
<dbReference type="GO" id="GO:0003938">
    <property type="term" value="F:IMP dehydrogenase activity"/>
    <property type="evidence" value="ECO:0007669"/>
    <property type="project" value="InterPro"/>
</dbReference>
<dbReference type="Gene3D" id="3.20.20.70">
    <property type="entry name" value="Aldolase class I"/>
    <property type="match status" value="1"/>
</dbReference>
<organism evidence="3 4">
    <name type="scientific">Candidatus Amesbacteria bacterium RIFCSPHIGHO2_01_FULL_48_32b</name>
    <dbReference type="NCBI Taxonomy" id="1797253"/>
    <lineage>
        <taxon>Bacteria</taxon>
        <taxon>Candidatus Amesiibacteriota</taxon>
    </lineage>
</organism>
<dbReference type="Pfam" id="PF00478">
    <property type="entry name" value="IMPDH"/>
    <property type="match status" value="1"/>
</dbReference>
<dbReference type="PANTHER" id="PTHR11911:SF111">
    <property type="entry name" value="INOSINE-5'-MONOPHOSPHATE DEHYDROGENASE"/>
    <property type="match status" value="1"/>
</dbReference>
<dbReference type="SUPFAM" id="SSF51412">
    <property type="entry name" value="Inosine monophosphate dehydrogenase (IMPDH)"/>
    <property type="match status" value="1"/>
</dbReference>
<protein>
    <recommendedName>
        <fullName evidence="2">IMP dehydrogenase/GMP reductase domain-containing protein</fullName>
    </recommendedName>
</protein>
<dbReference type="PANTHER" id="PTHR11911">
    <property type="entry name" value="INOSINE-5-MONOPHOSPHATE DEHYDROGENASE RELATED"/>
    <property type="match status" value="1"/>
</dbReference>
<proteinExistence type="inferred from homology"/>
<feature type="domain" description="IMP dehydrogenase/GMP reductase" evidence="2">
    <location>
        <begin position="187"/>
        <end position="486"/>
    </location>
</feature>
<evidence type="ECO:0000313" key="4">
    <source>
        <dbReference type="Proteomes" id="UP000178176"/>
    </source>
</evidence>
<dbReference type="InterPro" id="IPR013785">
    <property type="entry name" value="Aldolase_TIM"/>
</dbReference>
<dbReference type="InterPro" id="IPR005990">
    <property type="entry name" value="IMP_DH"/>
</dbReference>